<feature type="transmembrane region" description="Helical" evidence="1">
    <location>
        <begin position="310"/>
        <end position="332"/>
    </location>
</feature>
<evidence type="ECO:0000313" key="3">
    <source>
        <dbReference type="EMBL" id="GAP65100.1"/>
    </source>
</evidence>
<dbReference type="InterPro" id="IPR050879">
    <property type="entry name" value="Acyltransferase_3"/>
</dbReference>
<dbReference type="EMBL" id="DF970150">
    <property type="protein sequence ID" value="GAP65100.1"/>
    <property type="molecule type" value="Genomic_DNA"/>
</dbReference>
<evidence type="ECO:0000313" key="4">
    <source>
        <dbReference type="Proteomes" id="UP000253740"/>
    </source>
</evidence>
<dbReference type="RefSeq" id="WP_082306422.1">
    <property type="nucleotide sequence ID" value="NZ_DF970150.1"/>
</dbReference>
<dbReference type="GO" id="GO:0016747">
    <property type="term" value="F:acyltransferase activity, transferring groups other than amino-acyl groups"/>
    <property type="evidence" value="ECO:0007669"/>
    <property type="project" value="InterPro"/>
</dbReference>
<gene>
    <name evidence="3" type="ORF">MBSD_n0389</name>
</gene>
<keyword evidence="1" id="KW-0812">Transmembrane</keyword>
<dbReference type="STRING" id="1475481.GCA_000953855_00395"/>
<dbReference type="Proteomes" id="UP000253740">
    <property type="component" value="Unassembled WGS sequence"/>
</dbReference>
<feature type="transmembrane region" description="Helical" evidence="1">
    <location>
        <begin position="85"/>
        <end position="110"/>
    </location>
</feature>
<dbReference type="PANTHER" id="PTHR23028">
    <property type="entry name" value="ACETYLTRANSFERASE"/>
    <property type="match status" value="1"/>
</dbReference>
<dbReference type="Pfam" id="PF01757">
    <property type="entry name" value="Acyl_transf_3"/>
    <property type="match status" value="1"/>
</dbReference>
<feature type="transmembrane region" description="Helical" evidence="1">
    <location>
        <begin position="214"/>
        <end position="234"/>
    </location>
</feature>
<dbReference type="PANTHER" id="PTHR23028:SF53">
    <property type="entry name" value="ACYL_TRANSF_3 DOMAIN-CONTAINING PROTEIN"/>
    <property type="match status" value="1"/>
</dbReference>
<keyword evidence="1" id="KW-1133">Transmembrane helix</keyword>
<sequence length="413" mass="44505">MRARVACTQAAAKETTLCGARGDAPLPAATPPAYAARMGAPADADTRAPATRAPPAFALRYTPALDGVRALAIVLVALYNAETPGFWGGFVGVRLFFVLSGFLITSLLLERLLAEDTIRFGAFYVRRFERLFPPLLLTLSGFLALNVALGGLAQLEPSVYEVIFSASYISNWTLIAFDSPSALGHTWSLAVEEQFYFLWPLLLWGAWRLGRWRGLAALAVVGILASAAWRPLAVAMHRAQPQPQHYLYYATETCAFGFLIGAGLAIAAASRRGAALLQGEAARRAAPWAAALGLFALLLAAHKLSSQAPWTYGVGLTLAELAGTLLIAGLLAPGAHPLERLFAWPPAVWLGRLSYSLYLVHWPIVRALLGTDLPAWQRIPLSAALSLAAAWLLYALVERRLLARSPRRGVSRS</sequence>
<evidence type="ECO:0000259" key="2">
    <source>
        <dbReference type="Pfam" id="PF01757"/>
    </source>
</evidence>
<feature type="transmembrane region" description="Helical" evidence="1">
    <location>
        <begin position="131"/>
        <end position="153"/>
    </location>
</feature>
<dbReference type="GO" id="GO:0009103">
    <property type="term" value="P:lipopolysaccharide biosynthetic process"/>
    <property type="evidence" value="ECO:0007669"/>
    <property type="project" value="TreeGrafter"/>
</dbReference>
<dbReference type="GO" id="GO:0016020">
    <property type="term" value="C:membrane"/>
    <property type="evidence" value="ECO:0007669"/>
    <property type="project" value="TreeGrafter"/>
</dbReference>
<feature type="domain" description="Acyltransferase 3" evidence="2">
    <location>
        <begin position="64"/>
        <end position="394"/>
    </location>
</feature>
<keyword evidence="3" id="KW-0808">Transferase</keyword>
<dbReference type="OrthoDB" id="9767863at2"/>
<keyword evidence="1" id="KW-0472">Membrane</keyword>
<dbReference type="InterPro" id="IPR002656">
    <property type="entry name" value="Acyl_transf_3_dom"/>
</dbReference>
<proteinExistence type="predicted"/>
<feature type="transmembrane region" description="Helical" evidence="1">
    <location>
        <begin position="379"/>
        <end position="397"/>
    </location>
</feature>
<feature type="transmembrane region" description="Helical" evidence="1">
    <location>
        <begin position="246"/>
        <end position="269"/>
    </location>
</feature>
<name>A0A0K8QJI8_9GAMM</name>
<keyword evidence="3" id="KW-0012">Acyltransferase</keyword>
<feature type="transmembrane region" description="Helical" evidence="1">
    <location>
        <begin position="57"/>
        <end position="79"/>
    </location>
</feature>
<feature type="transmembrane region" description="Helical" evidence="1">
    <location>
        <begin position="285"/>
        <end position="304"/>
    </location>
</feature>
<evidence type="ECO:0000256" key="1">
    <source>
        <dbReference type="SAM" id="Phobius"/>
    </source>
</evidence>
<organism evidence="3">
    <name type="scientific">Mizugakiibacter sediminis</name>
    <dbReference type="NCBI Taxonomy" id="1475481"/>
    <lineage>
        <taxon>Bacteria</taxon>
        <taxon>Pseudomonadati</taxon>
        <taxon>Pseudomonadota</taxon>
        <taxon>Gammaproteobacteria</taxon>
        <taxon>Lysobacterales</taxon>
        <taxon>Rhodanobacteraceae</taxon>
        <taxon>Mizugakiibacter</taxon>
    </lineage>
</organism>
<keyword evidence="4" id="KW-1185">Reference proteome</keyword>
<reference evidence="3" key="1">
    <citation type="submission" date="2015-08" db="EMBL/GenBank/DDBJ databases">
        <title>Complete DNA Sequence of Pseudomonas syringae pv. actinidiae, the Causal Agent of Kiwifruit Canker Disease.</title>
        <authorList>
            <person name="Rikkerink E.H.A."/>
            <person name="Fineran P.C."/>
        </authorList>
    </citation>
    <scope>NUCLEOTIDE SEQUENCE</scope>
    <source>
        <strain evidence="3">SkMP5</strain>
    </source>
</reference>
<accession>A0A0K8QJI8</accession>
<protein>
    <submittedName>
        <fullName evidence="3">Acyltransferase 3</fullName>
    </submittedName>
</protein>
<dbReference type="AlphaFoldDB" id="A0A0K8QJI8"/>